<dbReference type="AlphaFoldDB" id="A0A7K1UW32"/>
<dbReference type="SUPFAM" id="SSF69322">
    <property type="entry name" value="Tricorn protease domain 2"/>
    <property type="match status" value="1"/>
</dbReference>
<evidence type="ECO:0000313" key="2">
    <source>
        <dbReference type="Proteomes" id="UP000466794"/>
    </source>
</evidence>
<dbReference type="Gene3D" id="2.130.10.10">
    <property type="entry name" value="YVTN repeat-like/Quinoprotein amine dehydrogenase"/>
    <property type="match status" value="1"/>
</dbReference>
<sequence length="950" mass="103906">MVLFHVLDELSLEPSARIRETARLLLENSAHHASLMVGLGLLRSNAEQADIELIKAAGLRGRTDWVAIQVLSTIPGAAREVIWLAEQTRGYMRAVAAELLVADPDPVVRDWVLSTPRKLLTNWLARRIAEGYGLAEALQRPDVDDKVWDRAGNLLLAIASTCGGRCEIGRYSEAVEAYSCWVAAAPAREPSLDRAALLVSIAEDLYTGAGALAVGSHRQALVGRIENLLSSRPWTELLERAAHSDEPDDAARAAWVLGYEIPTGFSTQRFAVRIWIPDPATNSISEAEARIVIDGMPVVAGSFDRGPAGSPEVIVGSGRLRATAEPREVRLAEAICTEGCCGAMHVTIVRDGSEVVWRNWRTPQPGGAPAEVRFDADEYDGEIARAENEFAEIWGSSDSMHDPLTVRRVLGDRPFVEIGDPTTVAVNQAGDLVAVGGDLGHLQWSGSATADTRWRRYRVGVYGAQDLRCRWVVETQRPVHAAAFHPTLPVVVVGTGAYDGGYFFEGELLIIDLRSGRSTSVLRGSRECLHVEWASDRVLRLVVAPPDDFPDGQHDATARSYAFSVAIERPDWSEVAEGSVHSDELRGPRIEFDRLAREAVTSRSIEALAALTGKPWEPRLHVRDVQELPDGRVLACAEGVVAESWLPDGRLEWRVPDEEGGRQIVIRAGQRDAWVNVERGRWHWEGKERVTDSPLVVRISLADGTVLDSLHPDAAVTLATRDDGWLAMRSTDSQSQGWLDLIHPMGQAPEMRVPIGGFDVFNHPFPIRHSQQLLFLRGREAEKPWKDKRVVAVDPADRDSAVRELFPLEWDTTRAGHLFGGPGIEVCSLGNRDLVHAGAVHDGAGLLPGNAFVVRRSGVYRSPRWVFKADFPVTALDGDEDTVYVAFNSGELVALRTEDGTVRWRQHLEVGGQPAVPLALSLTATGRLLIGTVDGRILDCSLGSADLATQ</sequence>
<gene>
    <name evidence="1" type="ORF">GPX89_15170</name>
</gene>
<comment type="caution">
    <text evidence="1">The sequence shown here is derived from an EMBL/GenBank/DDBJ whole genome shotgun (WGS) entry which is preliminary data.</text>
</comment>
<evidence type="ECO:0008006" key="3">
    <source>
        <dbReference type="Google" id="ProtNLM"/>
    </source>
</evidence>
<keyword evidence="2" id="KW-1185">Reference proteome</keyword>
<reference evidence="1 2" key="1">
    <citation type="submission" date="2019-12" db="EMBL/GenBank/DDBJ databases">
        <title>Nocardia sp. nov. ET3-3 isolated from soil.</title>
        <authorList>
            <person name="Kanchanasin P."/>
            <person name="Tanasupawat S."/>
            <person name="Yuki M."/>
            <person name="Kudo T."/>
        </authorList>
    </citation>
    <scope>NUCLEOTIDE SEQUENCE [LARGE SCALE GENOMIC DNA]</scope>
    <source>
        <strain evidence="1 2">ET3-3</strain>
    </source>
</reference>
<organism evidence="1 2">
    <name type="scientific">Nocardia terrae</name>
    <dbReference type="NCBI Taxonomy" id="2675851"/>
    <lineage>
        <taxon>Bacteria</taxon>
        <taxon>Bacillati</taxon>
        <taxon>Actinomycetota</taxon>
        <taxon>Actinomycetes</taxon>
        <taxon>Mycobacteriales</taxon>
        <taxon>Nocardiaceae</taxon>
        <taxon>Nocardia</taxon>
    </lineage>
</organism>
<accession>A0A7K1UW32</accession>
<proteinExistence type="predicted"/>
<dbReference type="InterPro" id="IPR015943">
    <property type="entry name" value="WD40/YVTN_repeat-like_dom_sf"/>
</dbReference>
<dbReference type="Proteomes" id="UP000466794">
    <property type="component" value="Unassembled WGS sequence"/>
</dbReference>
<dbReference type="EMBL" id="WRPP01000002">
    <property type="protein sequence ID" value="MVU78584.1"/>
    <property type="molecule type" value="Genomic_DNA"/>
</dbReference>
<dbReference type="RefSeq" id="WP_157388033.1">
    <property type="nucleotide sequence ID" value="NZ_WRPP01000002.1"/>
</dbReference>
<evidence type="ECO:0000313" key="1">
    <source>
        <dbReference type="EMBL" id="MVU78584.1"/>
    </source>
</evidence>
<protein>
    <recommendedName>
        <fullName evidence="3">PQQ-binding-like beta-propeller repeat protein</fullName>
    </recommendedName>
</protein>
<name>A0A7K1UW32_9NOCA</name>